<feature type="non-terminal residue" evidence="3">
    <location>
        <position position="111"/>
    </location>
</feature>
<reference evidence="3" key="1">
    <citation type="submission" date="2021-02" db="EMBL/GenBank/DDBJ databases">
        <authorList>
            <person name="Nowell W R."/>
        </authorList>
    </citation>
    <scope>NUCLEOTIDE SEQUENCE</scope>
</reference>
<accession>A0A820KSJ6</accession>
<feature type="compositionally biased region" description="Low complexity" evidence="1">
    <location>
        <begin position="1"/>
        <end position="14"/>
    </location>
</feature>
<proteinExistence type="predicted"/>
<name>A0A820KSJ6_9BILA</name>
<evidence type="ECO:0000256" key="1">
    <source>
        <dbReference type="SAM" id="MobiDB-lite"/>
    </source>
</evidence>
<evidence type="ECO:0000259" key="2">
    <source>
        <dbReference type="Pfam" id="PF16521"/>
    </source>
</evidence>
<dbReference type="InterPro" id="IPR032412">
    <property type="entry name" value="Myosin-VI_CBD"/>
</dbReference>
<sequence length="111" mass="12340">PPPSASALSKSASSETVKRGAQATTTPTASSKKASSSKTPEQRYFRIPFVRPNDQNRDTNSDQKKKGWWYAHFDDKWIARQMEIHPNKEAVLLVAGVDDMNMCELGVEETG</sequence>
<gene>
    <name evidence="3" type="ORF">OXD698_LOCUS48441</name>
</gene>
<feature type="region of interest" description="Disordered" evidence="1">
    <location>
        <begin position="1"/>
        <end position="64"/>
    </location>
</feature>
<dbReference type="Proteomes" id="UP000663844">
    <property type="component" value="Unassembled WGS sequence"/>
</dbReference>
<feature type="compositionally biased region" description="Low complexity" evidence="1">
    <location>
        <begin position="23"/>
        <end position="39"/>
    </location>
</feature>
<feature type="non-terminal residue" evidence="3">
    <location>
        <position position="1"/>
    </location>
</feature>
<evidence type="ECO:0000313" key="3">
    <source>
        <dbReference type="EMBL" id="CAF4344892.1"/>
    </source>
</evidence>
<organism evidence="3 4">
    <name type="scientific">Adineta steineri</name>
    <dbReference type="NCBI Taxonomy" id="433720"/>
    <lineage>
        <taxon>Eukaryota</taxon>
        <taxon>Metazoa</taxon>
        <taxon>Spiralia</taxon>
        <taxon>Gnathifera</taxon>
        <taxon>Rotifera</taxon>
        <taxon>Eurotatoria</taxon>
        <taxon>Bdelloidea</taxon>
        <taxon>Adinetida</taxon>
        <taxon>Adinetidae</taxon>
        <taxon>Adineta</taxon>
    </lineage>
</organism>
<dbReference type="AlphaFoldDB" id="A0A820KSJ6"/>
<evidence type="ECO:0000313" key="4">
    <source>
        <dbReference type="Proteomes" id="UP000663844"/>
    </source>
</evidence>
<dbReference type="EMBL" id="CAJOAZ010020296">
    <property type="protein sequence ID" value="CAF4344892.1"/>
    <property type="molecule type" value="Genomic_DNA"/>
</dbReference>
<protein>
    <recommendedName>
        <fullName evidence="2">Myosin VI cargo binding domain-containing protein</fullName>
    </recommendedName>
</protein>
<feature type="compositionally biased region" description="Basic and acidic residues" evidence="1">
    <location>
        <begin position="54"/>
        <end position="64"/>
    </location>
</feature>
<comment type="caution">
    <text evidence="3">The sequence shown here is derived from an EMBL/GenBank/DDBJ whole genome shotgun (WGS) entry which is preliminary data.</text>
</comment>
<feature type="domain" description="Myosin VI cargo binding" evidence="2">
    <location>
        <begin position="42"/>
        <end position="111"/>
    </location>
</feature>
<dbReference type="Pfam" id="PF16521">
    <property type="entry name" value="Myosin-VI_CBD"/>
    <property type="match status" value="1"/>
</dbReference>